<dbReference type="Proteomes" id="UP001305421">
    <property type="component" value="Chromosome"/>
</dbReference>
<dbReference type="Gene3D" id="3.10.50.10">
    <property type="match status" value="1"/>
</dbReference>
<evidence type="ECO:0000256" key="9">
    <source>
        <dbReference type="SAM" id="SignalP"/>
    </source>
</evidence>
<keyword evidence="6" id="KW-0624">Polysaccharide degradation</keyword>
<feature type="chain" id="PRO_5045584534" description="chitinase" evidence="9">
    <location>
        <begin position="24"/>
        <end position="390"/>
    </location>
</feature>
<evidence type="ECO:0000256" key="6">
    <source>
        <dbReference type="ARBA" id="ARBA00023326"/>
    </source>
</evidence>
<organism evidence="11 12">
    <name type="scientific">Stenotrophomonas aracearum</name>
    <dbReference type="NCBI Taxonomy" id="3003272"/>
    <lineage>
        <taxon>Bacteria</taxon>
        <taxon>Pseudomonadati</taxon>
        <taxon>Pseudomonadota</taxon>
        <taxon>Gammaproteobacteria</taxon>
        <taxon>Lysobacterales</taxon>
        <taxon>Lysobacteraceae</taxon>
        <taxon>Stenotrophomonas</taxon>
    </lineage>
</organism>
<comment type="similarity">
    <text evidence="8">Belongs to the glycosyl hydrolase 18 family.</text>
</comment>
<dbReference type="Pfam" id="PF00704">
    <property type="entry name" value="Glyco_hydro_18"/>
    <property type="match status" value="1"/>
</dbReference>
<evidence type="ECO:0000256" key="1">
    <source>
        <dbReference type="ARBA" id="ARBA00000822"/>
    </source>
</evidence>
<keyword evidence="4" id="KW-0146">Chitin degradation</keyword>
<dbReference type="GO" id="GO:0016787">
    <property type="term" value="F:hydrolase activity"/>
    <property type="evidence" value="ECO:0007669"/>
    <property type="project" value="UniProtKB-KW"/>
</dbReference>
<evidence type="ECO:0000256" key="8">
    <source>
        <dbReference type="RuleBase" id="RU004453"/>
    </source>
</evidence>
<keyword evidence="6" id="KW-0119">Carbohydrate metabolism</keyword>
<proteinExistence type="inferred from homology"/>
<dbReference type="SUPFAM" id="SSF54556">
    <property type="entry name" value="Chitinase insertion domain"/>
    <property type="match status" value="1"/>
</dbReference>
<evidence type="ECO:0000256" key="4">
    <source>
        <dbReference type="ARBA" id="ARBA00023024"/>
    </source>
</evidence>
<comment type="catalytic activity">
    <reaction evidence="1">
        <text>Random endo-hydrolysis of N-acetyl-beta-D-glucosaminide (1-&gt;4)-beta-linkages in chitin and chitodextrins.</text>
        <dbReference type="EC" id="3.2.1.14"/>
    </reaction>
</comment>
<accession>A0ABY9YA83</accession>
<evidence type="ECO:0000256" key="5">
    <source>
        <dbReference type="ARBA" id="ARBA00023295"/>
    </source>
</evidence>
<dbReference type="EMBL" id="CP115543">
    <property type="protein sequence ID" value="WNH47610.1"/>
    <property type="molecule type" value="Genomic_DNA"/>
</dbReference>
<dbReference type="InterPro" id="IPR050314">
    <property type="entry name" value="Glycosyl_Hydrlase_18"/>
</dbReference>
<dbReference type="InterPro" id="IPR029070">
    <property type="entry name" value="Chitinase_insertion_sf"/>
</dbReference>
<dbReference type="InterPro" id="IPR017853">
    <property type="entry name" value="GH"/>
</dbReference>
<dbReference type="EC" id="3.2.1.14" evidence="2"/>
<keyword evidence="5 7" id="KW-0326">Glycosidase</keyword>
<keyword evidence="12" id="KW-1185">Reference proteome</keyword>
<evidence type="ECO:0000259" key="10">
    <source>
        <dbReference type="PROSITE" id="PS51910"/>
    </source>
</evidence>
<dbReference type="CDD" id="cd06548">
    <property type="entry name" value="GH18_chitinase"/>
    <property type="match status" value="1"/>
</dbReference>
<dbReference type="InterPro" id="IPR011583">
    <property type="entry name" value="Chitinase_II/V-like_cat"/>
</dbReference>
<evidence type="ECO:0000313" key="11">
    <source>
        <dbReference type="EMBL" id="WNH47610.1"/>
    </source>
</evidence>
<protein>
    <recommendedName>
        <fullName evidence="2">chitinase</fullName>
        <ecNumber evidence="2">3.2.1.14</ecNumber>
    </recommendedName>
</protein>
<name>A0ABY9YA83_9GAMM</name>
<evidence type="ECO:0000256" key="2">
    <source>
        <dbReference type="ARBA" id="ARBA00012729"/>
    </source>
</evidence>
<evidence type="ECO:0000256" key="3">
    <source>
        <dbReference type="ARBA" id="ARBA00022801"/>
    </source>
</evidence>
<evidence type="ECO:0000256" key="7">
    <source>
        <dbReference type="RuleBase" id="RU000489"/>
    </source>
</evidence>
<dbReference type="SUPFAM" id="SSF51445">
    <property type="entry name" value="(Trans)glycosidases"/>
    <property type="match status" value="1"/>
</dbReference>
<feature type="domain" description="GH18" evidence="10">
    <location>
        <begin position="29"/>
        <end position="390"/>
    </location>
</feature>
<keyword evidence="3 7" id="KW-0378">Hydrolase</keyword>
<gene>
    <name evidence="11" type="ORF">PDM28_13055</name>
</gene>
<sequence>MSRFIVSLLGAAIVAALPLSSHAAPASNAVIGAYYPGGSAERYPVASIPADTLTHLFYAFARIEDGRCVVDAAAPEHFKALAELKRAHPQLHSMISIGGWNAGGFSDAALTPESRERFVRSCVAMFFEQHRGSFDGVDIDWEFPVSGGPLEITDRPEDRHNMTLLVQEFRRQLDALDGGKGPHRLLTAALPAGRVQTDGPYDPALSYELKALGAQLDFINLMSYDMGTGFSKVSTFNAPLREVPQDPLAKEQRRWNNVEGAVQFYRDHGVPADKLVLGVPFYGRGFNVTGESADGLYQPYSAPFDAGDWRRIKAEFLGKPGWQRHWHPVAQTPWLYNPAQKVFISYEDPQSIGIRADFAKEQKLRGVLTWELTGDDDQASLLNAMVAPFR</sequence>
<evidence type="ECO:0000313" key="12">
    <source>
        <dbReference type="Proteomes" id="UP001305421"/>
    </source>
</evidence>
<dbReference type="PANTHER" id="PTHR11177">
    <property type="entry name" value="CHITINASE"/>
    <property type="match status" value="1"/>
</dbReference>
<dbReference type="PANTHER" id="PTHR11177:SF317">
    <property type="entry name" value="CHITINASE 12-RELATED"/>
    <property type="match status" value="1"/>
</dbReference>
<keyword evidence="9" id="KW-0732">Signal</keyword>
<feature type="signal peptide" evidence="9">
    <location>
        <begin position="1"/>
        <end position="23"/>
    </location>
</feature>
<dbReference type="SMART" id="SM00636">
    <property type="entry name" value="Glyco_18"/>
    <property type="match status" value="1"/>
</dbReference>
<dbReference type="PROSITE" id="PS51910">
    <property type="entry name" value="GH18_2"/>
    <property type="match status" value="1"/>
</dbReference>
<reference evidence="11 12" key="1">
    <citation type="submission" date="2022-12" db="EMBL/GenBank/DDBJ databases">
        <title>Two new species, Stenotrophomonas aracearum and Stenotrophomonas oahuensis, isolated from Anthurium (Araceae family) in Hawaii.</title>
        <authorList>
            <person name="Chunag S.C."/>
            <person name="Dobhal S."/>
            <person name="Alvarez A."/>
            <person name="Arif M."/>
        </authorList>
    </citation>
    <scope>NUCLEOTIDE SEQUENCE [LARGE SCALE GENOMIC DNA]</scope>
    <source>
        <strain evidence="11 12">A5588</strain>
    </source>
</reference>
<dbReference type="Gene3D" id="3.20.20.80">
    <property type="entry name" value="Glycosidases"/>
    <property type="match status" value="1"/>
</dbReference>
<dbReference type="InterPro" id="IPR001579">
    <property type="entry name" value="Glyco_hydro_18_chit_AS"/>
</dbReference>
<dbReference type="InterPro" id="IPR001223">
    <property type="entry name" value="Glyco_hydro18_cat"/>
</dbReference>
<dbReference type="RefSeq" id="WP_311182356.1">
    <property type="nucleotide sequence ID" value="NZ_CP115543.1"/>
</dbReference>
<dbReference type="PROSITE" id="PS01095">
    <property type="entry name" value="GH18_1"/>
    <property type="match status" value="1"/>
</dbReference>